<proteinExistence type="predicted"/>
<dbReference type="InterPro" id="IPR025233">
    <property type="entry name" value="DUF4176"/>
</dbReference>
<evidence type="ECO:0000313" key="1">
    <source>
        <dbReference type="EMBL" id="TNP14042.1"/>
    </source>
</evidence>
<sequence length="78" mass="9177">MKIEKDTLLPIGSVVRFKTWEQPLMIYGRKQEDSKPKKTWDYVACYYPIGNISTEYNIFFTHEYISEVIFTGYINGVA</sequence>
<protein>
    <submittedName>
        <fullName evidence="1">DUF4176 domain-containing protein</fullName>
    </submittedName>
</protein>
<reference evidence="1 2" key="1">
    <citation type="submission" date="2019-06" db="EMBL/GenBank/DDBJ databases">
        <title>Biocontrol Bacillus strains from Vietnam.</title>
        <authorList>
            <person name="Borriss R."/>
            <person name="Lasch P."/>
            <person name="Thanh Tam L.T."/>
            <person name="Luong P.T."/>
            <person name="Phuong Thao L.T."/>
            <person name="Kim Chung L.T."/>
        </authorList>
    </citation>
    <scope>NUCLEOTIDE SEQUENCE [LARGE SCALE GENOMIC DNA]</scope>
    <source>
        <strain evidence="1 2">SN1</strain>
    </source>
</reference>
<dbReference type="Pfam" id="PF13780">
    <property type="entry name" value="DUF4176"/>
    <property type="match status" value="1"/>
</dbReference>
<comment type="caution">
    <text evidence="1">The sequence shown here is derived from an EMBL/GenBank/DDBJ whole genome shotgun (WGS) entry which is preliminary data.</text>
</comment>
<name>A0A5C5A5B0_9BACI</name>
<organism evidence="1 2">
    <name type="scientific">Bacillus tropicus</name>
    <dbReference type="NCBI Taxonomy" id="2026188"/>
    <lineage>
        <taxon>Bacteria</taxon>
        <taxon>Bacillati</taxon>
        <taxon>Bacillota</taxon>
        <taxon>Bacilli</taxon>
        <taxon>Bacillales</taxon>
        <taxon>Bacillaceae</taxon>
        <taxon>Bacillus</taxon>
        <taxon>Bacillus cereus group</taxon>
    </lineage>
</organism>
<evidence type="ECO:0000313" key="2">
    <source>
        <dbReference type="Proteomes" id="UP000312495"/>
    </source>
</evidence>
<accession>A0A5C5A5B0</accession>
<dbReference type="AlphaFoldDB" id="A0A5C5A5B0"/>
<dbReference type="RefSeq" id="WP_033701875.1">
    <property type="nucleotide sequence ID" value="NZ_CP078081.1"/>
</dbReference>
<dbReference type="Proteomes" id="UP000312495">
    <property type="component" value="Unassembled WGS sequence"/>
</dbReference>
<dbReference type="EMBL" id="VEPV01000005">
    <property type="protein sequence ID" value="TNP14042.1"/>
    <property type="molecule type" value="Genomic_DNA"/>
</dbReference>
<gene>
    <name evidence="1" type="ORF">FHY71_15915</name>
</gene>